<dbReference type="EMBL" id="JPKZ01001540">
    <property type="protein sequence ID" value="KHN81408.1"/>
    <property type="molecule type" value="Genomic_DNA"/>
</dbReference>
<sequence>MAVRYNNACWAAPSDVLLFAVLLVTVAEARHQPLKTAQMGACGPNKIVLSAQHPEHAFAFPDEGSEHSIGSFRFGERVHNNASTDPTMNRLPNDVFIPEKGYLYSCHWVIMTDSSHAISAIFDFSSEDGYSLSAEDDFGYIDKSVSYLIYYSFSCDALQISCTSSLECSPS</sequence>
<name>A0A0B2VIN2_TOXCA</name>
<evidence type="ECO:0000256" key="1">
    <source>
        <dbReference type="SAM" id="SignalP"/>
    </source>
</evidence>
<feature type="chain" id="PRO_5010412519" description="CUB domain-containing protein" evidence="1">
    <location>
        <begin position="30"/>
        <end position="171"/>
    </location>
</feature>
<gene>
    <name evidence="2" type="ORF">Tcan_04354</name>
    <name evidence="3" type="ORF">TCNE_LOCUS16080</name>
</gene>
<keyword evidence="4" id="KW-1185">Reference proteome</keyword>
<protein>
    <recommendedName>
        <fullName evidence="5">CUB domain-containing protein</fullName>
    </recommendedName>
</protein>
<evidence type="ECO:0000313" key="2">
    <source>
        <dbReference type="EMBL" id="KHN81408.1"/>
    </source>
</evidence>
<reference evidence="2 4" key="1">
    <citation type="submission" date="2014-11" db="EMBL/GenBank/DDBJ databases">
        <title>Genetic blueprint of the zoonotic pathogen Toxocara canis.</title>
        <authorList>
            <person name="Zhu X.-Q."/>
            <person name="Korhonen P.K."/>
            <person name="Cai H."/>
            <person name="Young N.D."/>
            <person name="Nejsum P."/>
            <person name="von Samson-Himmelstjerna G."/>
            <person name="Boag P.R."/>
            <person name="Tan P."/>
            <person name="Li Q."/>
            <person name="Min J."/>
            <person name="Yang Y."/>
            <person name="Wang X."/>
            <person name="Fang X."/>
            <person name="Hall R.S."/>
            <person name="Hofmann A."/>
            <person name="Sternberg P.W."/>
            <person name="Jex A.R."/>
            <person name="Gasser R.B."/>
        </authorList>
    </citation>
    <scope>NUCLEOTIDE SEQUENCE [LARGE SCALE GENOMIC DNA]</scope>
    <source>
        <strain evidence="2">PN_DK_2014</strain>
    </source>
</reference>
<organism evidence="2 4">
    <name type="scientific">Toxocara canis</name>
    <name type="common">Canine roundworm</name>
    <dbReference type="NCBI Taxonomy" id="6265"/>
    <lineage>
        <taxon>Eukaryota</taxon>
        <taxon>Metazoa</taxon>
        <taxon>Ecdysozoa</taxon>
        <taxon>Nematoda</taxon>
        <taxon>Chromadorea</taxon>
        <taxon>Rhabditida</taxon>
        <taxon>Spirurina</taxon>
        <taxon>Ascaridomorpha</taxon>
        <taxon>Ascaridoidea</taxon>
        <taxon>Toxocaridae</taxon>
        <taxon>Toxocara</taxon>
    </lineage>
</organism>
<evidence type="ECO:0000313" key="3">
    <source>
        <dbReference type="EMBL" id="VDM47401.1"/>
    </source>
</evidence>
<dbReference type="AlphaFoldDB" id="A0A0B2VIN2"/>
<feature type="signal peptide" evidence="1">
    <location>
        <begin position="1"/>
        <end position="29"/>
    </location>
</feature>
<dbReference type="EMBL" id="UYWY01023314">
    <property type="protein sequence ID" value="VDM47401.1"/>
    <property type="molecule type" value="Genomic_DNA"/>
</dbReference>
<evidence type="ECO:0008006" key="5">
    <source>
        <dbReference type="Google" id="ProtNLM"/>
    </source>
</evidence>
<keyword evidence="1" id="KW-0732">Signal</keyword>
<accession>A0A0B2VIN2</accession>
<reference evidence="3" key="2">
    <citation type="submission" date="2018-11" db="EMBL/GenBank/DDBJ databases">
        <authorList>
            <consortium name="Pathogen Informatics"/>
        </authorList>
    </citation>
    <scope>NUCLEOTIDE SEQUENCE [LARGE SCALE GENOMIC DNA]</scope>
</reference>
<dbReference type="Proteomes" id="UP000031036">
    <property type="component" value="Unassembled WGS sequence"/>
</dbReference>
<evidence type="ECO:0000313" key="4">
    <source>
        <dbReference type="Proteomes" id="UP000031036"/>
    </source>
</evidence>
<proteinExistence type="predicted"/>